<reference evidence="1" key="1">
    <citation type="journal article" date="2015" name="Nature">
        <title>Complex archaea that bridge the gap between prokaryotes and eukaryotes.</title>
        <authorList>
            <person name="Spang A."/>
            <person name="Saw J.H."/>
            <person name="Jorgensen S.L."/>
            <person name="Zaremba-Niedzwiedzka K."/>
            <person name="Martijn J."/>
            <person name="Lind A.E."/>
            <person name="van Eijk R."/>
            <person name="Schleper C."/>
            <person name="Guy L."/>
            <person name="Ettema T.J."/>
        </authorList>
    </citation>
    <scope>NUCLEOTIDE SEQUENCE</scope>
</reference>
<name>A0A0F9LA61_9ZZZZ</name>
<dbReference type="AlphaFoldDB" id="A0A0F9LA61"/>
<protein>
    <submittedName>
        <fullName evidence="1">Uncharacterized protein</fullName>
    </submittedName>
</protein>
<gene>
    <name evidence="1" type="ORF">LCGC14_1301360</name>
</gene>
<accession>A0A0F9LA61</accession>
<sequence>MNFNLKLRLNSRVLFRNKDEIISFLYVIKKGIVKKENIIDIKALLDLVDKSDMRHQQKHSRAQ</sequence>
<organism evidence="1">
    <name type="scientific">marine sediment metagenome</name>
    <dbReference type="NCBI Taxonomy" id="412755"/>
    <lineage>
        <taxon>unclassified sequences</taxon>
        <taxon>metagenomes</taxon>
        <taxon>ecological metagenomes</taxon>
    </lineage>
</organism>
<dbReference type="EMBL" id="LAZR01007599">
    <property type="protein sequence ID" value="KKM84231.1"/>
    <property type="molecule type" value="Genomic_DNA"/>
</dbReference>
<proteinExistence type="predicted"/>
<comment type="caution">
    <text evidence="1">The sequence shown here is derived from an EMBL/GenBank/DDBJ whole genome shotgun (WGS) entry which is preliminary data.</text>
</comment>
<evidence type="ECO:0000313" key="1">
    <source>
        <dbReference type="EMBL" id="KKM84231.1"/>
    </source>
</evidence>